<gene>
    <name evidence="3" type="ORF">KGA66_08345</name>
</gene>
<name>A0A8J7WLI4_9ACTN</name>
<protein>
    <submittedName>
        <fullName evidence="3">Glycoside hydrolase family 3 C-terminal domain-containing protein</fullName>
    </submittedName>
</protein>
<evidence type="ECO:0000256" key="1">
    <source>
        <dbReference type="ARBA" id="ARBA00022801"/>
    </source>
</evidence>
<feature type="domain" description="Glycoside hydrolase family 3 C-terminal" evidence="2">
    <location>
        <begin position="2"/>
        <end position="48"/>
    </location>
</feature>
<organism evidence="3 4">
    <name type="scientific">Actinocrinis puniceicyclus</name>
    <dbReference type="NCBI Taxonomy" id="977794"/>
    <lineage>
        <taxon>Bacteria</taxon>
        <taxon>Bacillati</taxon>
        <taxon>Actinomycetota</taxon>
        <taxon>Actinomycetes</taxon>
        <taxon>Catenulisporales</taxon>
        <taxon>Actinospicaceae</taxon>
        <taxon>Actinocrinis</taxon>
    </lineage>
</organism>
<dbReference type="Pfam" id="PF01915">
    <property type="entry name" value="Glyco_hydro_3_C"/>
    <property type="match status" value="1"/>
</dbReference>
<reference evidence="3" key="1">
    <citation type="submission" date="2021-04" db="EMBL/GenBank/DDBJ databases">
        <title>Genome based classification of Actinospica acidithermotolerans sp. nov., an actinobacterium isolated from an Indonesian hot spring.</title>
        <authorList>
            <person name="Kusuma A.B."/>
            <person name="Putra K.E."/>
            <person name="Nafisah S."/>
            <person name="Loh J."/>
            <person name="Nouioui I."/>
            <person name="Goodfellow M."/>
        </authorList>
    </citation>
    <scope>NUCLEOTIDE SEQUENCE</scope>
    <source>
        <strain evidence="3">DSM 45618</strain>
    </source>
</reference>
<keyword evidence="1 3" id="KW-0378">Hydrolase</keyword>
<dbReference type="GO" id="GO:0004553">
    <property type="term" value="F:hydrolase activity, hydrolyzing O-glycosyl compounds"/>
    <property type="evidence" value="ECO:0007669"/>
    <property type="project" value="InterPro"/>
</dbReference>
<dbReference type="InterPro" id="IPR002772">
    <property type="entry name" value="Glyco_hydro_3_C"/>
</dbReference>
<dbReference type="InterPro" id="IPR036881">
    <property type="entry name" value="Glyco_hydro_3_C_sf"/>
</dbReference>
<evidence type="ECO:0000259" key="2">
    <source>
        <dbReference type="Pfam" id="PF01915"/>
    </source>
</evidence>
<evidence type="ECO:0000313" key="4">
    <source>
        <dbReference type="Proteomes" id="UP000677913"/>
    </source>
</evidence>
<proteinExistence type="predicted"/>
<dbReference type="SUPFAM" id="SSF52279">
    <property type="entry name" value="Beta-D-glucan exohydrolase, C-terminal domain"/>
    <property type="match status" value="1"/>
</dbReference>
<keyword evidence="4" id="KW-1185">Reference proteome</keyword>
<dbReference type="Proteomes" id="UP000677913">
    <property type="component" value="Unassembled WGS sequence"/>
</dbReference>
<evidence type="ECO:0000313" key="3">
    <source>
        <dbReference type="EMBL" id="MBS2963050.1"/>
    </source>
</evidence>
<dbReference type="GO" id="GO:0005975">
    <property type="term" value="P:carbohydrate metabolic process"/>
    <property type="evidence" value="ECO:0007669"/>
    <property type="project" value="InterPro"/>
</dbReference>
<dbReference type="AlphaFoldDB" id="A0A8J7WLI4"/>
<comment type="caution">
    <text evidence="3">The sequence shown here is derived from an EMBL/GenBank/DDBJ whole genome shotgun (WGS) entry which is preliminary data.</text>
</comment>
<dbReference type="EMBL" id="JAGSXH010000019">
    <property type="protein sequence ID" value="MBS2963050.1"/>
    <property type="molecule type" value="Genomic_DNA"/>
</dbReference>
<sequence>MADAIVVTYRGGEQMCPAAAGLLFGDYAPTGKLPRQLPAGLDQILTPGGTDIPADAVENWDLPCDLGATDAERSDIRTRIGAGQSLPTTYGNPLYPCGAGLQSW</sequence>
<dbReference type="Gene3D" id="3.40.50.1700">
    <property type="entry name" value="Glycoside hydrolase family 3 C-terminal domain"/>
    <property type="match status" value="1"/>
</dbReference>
<accession>A0A8J7WLI4</accession>